<sequence>DVDGEFTPIKRVLELDRGWCHGCSAQCDGRTTTGGS</sequence>
<dbReference type="EMBL" id="LXQA011113329">
    <property type="protein sequence ID" value="MCI85352.1"/>
    <property type="molecule type" value="Genomic_DNA"/>
</dbReference>
<keyword evidence="2" id="KW-1185">Reference proteome</keyword>
<accession>A0A392VD05</accession>
<reference evidence="1 2" key="1">
    <citation type="journal article" date="2018" name="Front. Plant Sci.">
        <title>Red Clover (Trifolium pratense) and Zigzag Clover (T. medium) - A Picture of Genomic Similarities and Differences.</title>
        <authorList>
            <person name="Dluhosova J."/>
            <person name="Istvanek J."/>
            <person name="Nedelnik J."/>
            <person name="Repkova J."/>
        </authorList>
    </citation>
    <scope>NUCLEOTIDE SEQUENCE [LARGE SCALE GENOMIC DNA]</scope>
    <source>
        <strain evidence="2">cv. 10/8</strain>
        <tissue evidence="1">Leaf</tissue>
    </source>
</reference>
<name>A0A392VD05_9FABA</name>
<dbReference type="AlphaFoldDB" id="A0A392VD05"/>
<evidence type="ECO:0000313" key="1">
    <source>
        <dbReference type="EMBL" id="MCI85352.1"/>
    </source>
</evidence>
<dbReference type="Proteomes" id="UP000265520">
    <property type="component" value="Unassembled WGS sequence"/>
</dbReference>
<comment type="caution">
    <text evidence="1">The sequence shown here is derived from an EMBL/GenBank/DDBJ whole genome shotgun (WGS) entry which is preliminary data.</text>
</comment>
<evidence type="ECO:0000313" key="2">
    <source>
        <dbReference type="Proteomes" id="UP000265520"/>
    </source>
</evidence>
<protein>
    <submittedName>
        <fullName evidence="1">Uncharacterized protein</fullName>
    </submittedName>
</protein>
<proteinExistence type="predicted"/>
<feature type="non-terminal residue" evidence="1">
    <location>
        <position position="1"/>
    </location>
</feature>
<organism evidence="1 2">
    <name type="scientific">Trifolium medium</name>
    <dbReference type="NCBI Taxonomy" id="97028"/>
    <lineage>
        <taxon>Eukaryota</taxon>
        <taxon>Viridiplantae</taxon>
        <taxon>Streptophyta</taxon>
        <taxon>Embryophyta</taxon>
        <taxon>Tracheophyta</taxon>
        <taxon>Spermatophyta</taxon>
        <taxon>Magnoliopsida</taxon>
        <taxon>eudicotyledons</taxon>
        <taxon>Gunneridae</taxon>
        <taxon>Pentapetalae</taxon>
        <taxon>rosids</taxon>
        <taxon>fabids</taxon>
        <taxon>Fabales</taxon>
        <taxon>Fabaceae</taxon>
        <taxon>Papilionoideae</taxon>
        <taxon>50 kb inversion clade</taxon>
        <taxon>NPAAA clade</taxon>
        <taxon>Hologalegina</taxon>
        <taxon>IRL clade</taxon>
        <taxon>Trifolieae</taxon>
        <taxon>Trifolium</taxon>
    </lineage>
</organism>